<reference evidence="3 4" key="1">
    <citation type="submission" date="2012-06" db="EMBL/GenBank/DDBJ databases">
        <title>Complete sequence of chromosome of Mycobacterium chubuense NBB4.</title>
        <authorList>
            <consortium name="US DOE Joint Genome Institute"/>
            <person name="Lucas S."/>
            <person name="Han J."/>
            <person name="Lapidus A."/>
            <person name="Cheng J.-F."/>
            <person name="Goodwin L."/>
            <person name="Pitluck S."/>
            <person name="Peters L."/>
            <person name="Mikhailova N."/>
            <person name="Teshima H."/>
            <person name="Detter J.C."/>
            <person name="Han C."/>
            <person name="Tapia R."/>
            <person name="Land M."/>
            <person name="Hauser L."/>
            <person name="Kyrpides N."/>
            <person name="Ivanova N."/>
            <person name="Pagani I."/>
            <person name="Mattes T."/>
            <person name="Holmes A."/>
            <person name="Rutledge P."/>
            <person name="Paulsen I."/>
            <person name="Coleman N."/>
            <person name="Woyke T."/>
        </authorList>
    </citation>
    <scope>NUCLEOTIDE SEQUENCE [LARGE SCALE GENOMIC DNA]</scope>
    <source>
        <strain evidence="3 4">NBB4</strain>
    </source>
</reference>
<sequence length="592" mass="64562">MFDTSPPAPAELADADDAALVAAIAGWARTAAVAEAHKLAAIAEWQRRCCDDPAREKWACDAWDAAAAEVACALNVSQGRASGQMDLAIALRDRLPLLGRRFLAGQVPLTTVSTIVWRTALVVDGKALAKVDAAVTRSLAEWGPLSQAKLEQAIDGWIEKYDPDAVRRVRDRMRGRSFTVGHRDDQTGTTAVFGRLSVIDAAVLNERLAVMVRSVCEDDPRTMAQRRADAVGAIAAGSFVLACRCDNPHCPAAMVDDGRASSVVVHVVADHASLDAQADPATNGAEPERETGAESEPERETVAEPEPERETVVGPESEPQRETVAEPEPERETGAEPESEPERETGAEPEPERRTAALIPGLRNGVVPAPLLAELIAHGATVRFVGSPDNIKATDSYRPSPALARFVRSRDLTCRVPGCDRPAVHADIDHTTPWPAGATHPSNLKCYCRKHHLIKTFWEGWSDSQSPDGTVHITTPTGHTYITKPFSSLLFPSWNTTTPPPPPTEEPSPTRGPGRGTMMPTRRRTRAQARASRIARERQLNAVQRELDRAAADERKAQRGAREQQSPRRRYRDYFDESLSHRPDYGDDPPPF</sequence>
<dbReference type="KEGG" id="mcb:Mycch_0465"/>
<name>I4BDC8_MYCCN</name>
<dbReference type="EMBL" id="CP003053">
    <property type="protein sequence ID" value="AFM15285.1"/>
    <property type="molecule type" value="Genomic_DNA"/>
</dbReference>
<feature type="compositionally biased region" description="Low complexity" evidence="1">
    <location>
        <begin position="507"/>
        <end position="520"/>
    </location>
</feature>
<dbReference type="InterPro" id="IPR003870">
    <property type="entry name" value="DUF222"/>
</dbReference>
<dbReference type="eggNOG" id="COG1403">
    <property type="taxonomic scope" value="Bacteria"/>
</dbReference>
<accession>I4BDC8</accession>
<dbReference type="Pfam" id="PF02720">
    <property type="entry name" value="DUF222"/>
    <property type="match status" value="1"/>
</dbReference>
<dbReference type="AlphaFoldDB" id="I4BDC8"/>
<feature type="compositionally biased region" description="Basic and acidic residues" evidence="1">
    <location>
        <begin position="318"/>
        <end position="354"/>
    </location>
</feature>
<evidence type="ECO:0000313" key="3">
    <source>
        <dbReference type="EMBL" id="AFM15285.1"/>
    </source>
</evidence>
<organism evidence="3 4">
    <name type="scientific">Mycolicibacterium chubuense (strain NBB4)</name>
    <name type="common">Mycobacterium chubuense</name>
    <dbReference type="NCBI Taxonomy" id="710421"/>
    <lineage>
        <taxon>Bacteria</taxon>
        <taxon>Bacillati</taxon>
        <taxon>Actinomycetota</taxon>
        <taxon>Actinomycetes</taxon>
        <taxon>Mycobacteriales</taxon>
        <taxon>Mycobacteriaceae</taxon>
        <taxon>Mycolicibacterium</taxon>
    </lineage>
</organism>
<proteinExistence type="predicted"/>
<evidence type="ECO:0000313" key="4">
    <source>
        <dbReference type="Proteomes" id="UP000006057"/>
    </source>
</evidence>
<dbReference type="HOGENOM" id="CLU_021786_3_2_11"/>
<feature type="compositionally biased region" description="Basic and acidic residues" evidence="1">
    <location>
        <begin position="534"/>
        <end position="585"/>
    </location>
</feature>
<dbReference type="InterPro" id="IPR003615">
    <property type="entry name" value="HNH_nuc"/>
</dbReference>
<dbReference type="SMART" id="SM00507">
    <property type="entry name" value="HNHc"/>
    <property type="match status" value="1"/>
</dbReference>
<keyword evidence="4" id="KW-1185">Reference proteome</keyword>
<evidence type="ECO:0000256" key="1">
    <source>
        <dbReference type="SAM" id="MobiDB-lite"/>
    </source>
</evidence>
<dbReference type="Proteomes" id="UP000006057">
    <property type="component" value="Chromosome"/>
</dbReference>
<feature type="compositionally biased region" description="Basic and acidic residues" evidence="1">
    <location>
        <begin position="286"/>
        <end position="311"/>
    </location>
</feature>
<dbReference type="CDD" id="cd00085">
    <property type="entry name" value="HNHc"/>
    <property type="match status" value="1"/>
</dbReference>
<protein>
    <recommendedName>
        <fullName evidence="2">HNH nuclease domain-containing protein</fullName>
    </recommendedName>
</protein>
<feature type="region of interest" description="Disordered" evidence="1">
    <location>
        <begin position="274"/>
        <end position="354"/>
    </location>
</feature>
<dbReference type="STRING" id="710421.Mycch_0465"/>
<feature type="region of interest" description="Disordered" evidence="1">
    <location>
        <begin position="492"/>
        <end position="592"/>
    </location>
</feature>
<feature type="domain" description="HNH nuclease" evidence="2">
    <location>
        <begin position="402"/>
        <end position="453"/>
    </location>
</feature>
<evidence type="ECO:0000259" key="2">
    <source>
        <dbReference type="SMART" id="SM00507"/>
    </source>
</evidence>
<dbReference type="PATRIC" id="fig|710421.3.peg.458"/>
<gene>
    <name evidence="3" type="ordered locus">Mycch_0465</name>
</gene>